<keyword evidence="1" id="KW-0378">Hydrolase</keyword>
<evidence type="ECO:0000313" key="4">
    <source>
        <dbReference type="Proteomes" id="UP000780801"/>
    </source>
</evidence>
<gene>
    <name evidence="3" type="ORF">BGW38_006240</name>
</gene>
<dbReference type="Proteomes" id="UP000780801">
    <property type="component" value="Unassembled WGS sequence"/>
</dbReference>
<protein>
    <recommendedName>
        <fullName evidence="2">Chitin-binding type-3 domain-containing protein</fullName>
    </recommendedName>
</protein>
<feature type="domain" description="Chitin-binding type-3" evidence="2">
    <location>
        <begin position="24"/>
        <end position="66"/>
    </location>
</feature>
<accession>A0A9P6KAV6</accession>
<feature type="domain" description="Chitin-binding type-3" evidence="2">
    <location>
        <begin position="94"/>
        <end position="136"/>
    </location>
</feature>
<dbReference type="AlphaFoldDB" id="A0A9P6KAV6"/>
<dbReference type="InterPro" id="IPR036573">
    <property type="entry name" value="CBM_sf_5/12"/>
</dbReference>
<dbReference type="InterPro" id="IPR003610">
    <property type="entry name" value="CBM5/12"/>
</dbReference>
<dbReference type="SUPFAM" id="SSF51055">
    <property type="entry name" value="Carbohydrate binding domain"/>
    <property type="match status" value="2"/>
</dbReference>
<name>A0A9P6KAV6_9FUNG</name>
<organism evidence="3 4">
    <name type="scientific">Lunasporangiospora selenospora</name>
    <dbReference type="NCBI Taxonomy" id="979761"/>
    <lineage>
        <taxon>Eukaryota</taxon>
        <taxon>Fungi</taxon>
        <taxon>Fungi incertae sedis</taxon>
        <taxon>Mucoromycota</taxon>
        <taxon>Mortierellomycotina</taxon>
        <taxon>Mortierellomycetes</taxon>
        <taxon>Mortierellales</taxon>
        <taxon>Mortierellaceae</taxon>
        <taxon>Lunasporangiospora</taxon>
    </lineage>
</organism>
<dbReference type="OrthoDB" id="2438610at2759"/>
<sequence>VGGVIPTSTTTSPGGPITPGPCSVPAWSASATYTTGSKVSYNGRIYTAQWWSQNNIPTAGAPWTDNGACSTSGSTTTTTTTSALPEPTGTCSGISAWATATPYSGGAKVNYRGYIYTAQWWTQGDTPGTGSVWVQGAACISAPQRRRLYN</sequence>
<proteinExistence type="predicted"/>
<feature type="non-terminal residue" evidence="3">
    <location>
        <position position="1"/>
    </location>
</feature>
<dbReference type="CDD" id="cd12215">
    <property type="entry name" value="ChiC_BD"/>
    <property type="match status" value="2"/>
</dbReference>
<evidence type="ECO:0000259" key="2">
    <source>
        <dbReference type="SMART" id="SM00495"/>
    </source>
</evidence>
<dbReference type="GO" id="GO:0005975">
    <property type="term" value="P:carbohydrate metabolic process"/>
    <property type="evidence" value="ECO:0007669"/>
    <property type="project" value="InterPro"/>
</dbReference>
<dbReference type="SMART" id="SM00495">
    <property type="entry name" value="ChtBD3"/>
    <property type="match status" value="2"/>
</dbReference>
<evidence type="ECO:0000313" key="3">
    <source>
        <dbReference type="EMBL" id="KAF9578126.1"/>
    </source>
</evidence>
<comment type="caution">
    <text evidence="3">The sequence shown here is derived from an EMBL/GenBank/DDBJ whole genome shotgun (WGS) entry which is preliminary data.</text>
</comment>
<dbReference type="Gene3D" id="2.10.10.20">
    <property type="entry name" value="Carbohydrate-binding module superfamily 5/12"/>
    <property type="match status" value="2"/>
</dbReference>
<keyword evidence="4" id="KW-1185">Reference proteome</keyword>
<reference evidence="3" key="1">
    <citation type="journal article" date="2020" name="Fungal Divers.">
        <title>Resolving the Mortierellaceae phylogeny through synthesis of multi-gene phylogenetics and phylogenomics.</title>
        <authorList>
            <person name="Vandepol N."/>
            <person name="Liber J."/>
            <person name="Desiro A."/>
            <person name="Na H."/>
            <person name="Kennedy M."/>
            <person name="Barry K."/>
            <person name="Grigoriev I.V."/>
            <person name="Miller A.N."/>
            <person name="O'Donnell K."/>
            <person name="Stajich J.E."/>
            <person name="Bonito G."/>
        </authorList>
    </citation>
    <scope>NUCLEOTIDE SEQUENCE</scope>
    <source>
        <strain evidence="3">KOD1015</strain>
    </source>
</reference>
<dbReference type="GO" id="GO:0005576">
    <property type="term" value="C:extracellular region"/>
    <property type="evidence" value="ECO:0007669"/>
    <property type="project" value="InterPro"/>
</dbReference>
<dbReference type="GO" id="GO:0030246">
    <property type="term" value="F:carbohydrate binding"/>
    <property type="evidence" value="ECO:0007669"/>
    <property type="project" value="InterPro"/>
</dbReference>
<evidence type="ECO:0000256" key="1">
    <source>
        <dbReference type="ARBA" id="ARBA00022801"/>
    </source>
</evidence>
<dbReference type="EMBL" id="JAABOA010003981">
    <property type="protein sequence ID" value="KAF9578126.1"/>
    <property type="molecule type" value="Genomic_DNA"/>
</dbReference>
<dbReference type="Pfam" id="PF02839">
    <property type="entry name" value="CBM_5_12"/>
    <property type="match status" value="2"/>
</dbReference>
<dbReference type="GO" id="GO:0004553">
    <property type="term" value="F:hydrolase activity, hydrolyzing O-glycosyl compounds"/>
    <property type="evidence" value="ECO:0007669"/>
    <property type="project" value="InterPro"/>
</dbReference>